<sequence>MLSLFPQLLFLAPLSADLLRIAAGIVFLLLAWTHWQKREELSHIDFFVVGKGAWIPIFASVFELIIGVGLILGVYAQAIALLGALAALKSFVWKRRYSGLFPLSRIESALLFVICLSLVMTGAGIFALDMPL</sequence>
<keyword evidence="2 5" id="KW-0812">Transmembrane</keyword>
<organism evidence="6 7">
    <name type="scientific">Candidatus Kaiserbacteria bacterium RIFCSPHIGHO2_01_FULL_54_36b</name>
    <dbReference type="NCBI Taxonomy" id="1798483"/>
    <lineage>
        <taxon>Bacteria</taxon>
        <taxon>Candidatus Kaiseribacteriota</taxon>
    </lineage>
</organism>
<evidence type="ECO:0000256" key="2">
    <source>
        <dbReference type="ARBA" id="ARBA00022692"/>
    </source>
</evidence>
<evidence type="ECO:0008006" key="8">
    <source>
        <dbReference type="Google" id="ProtNLM"/>
    </source>
</evidence>
<gene>
    <name evidence="6" type="ORF">A2704_06605</name>
</gene>
<keyword evidence="4 5" id="KW-0472">Membrane</keyword>
<dbReference type="InterPro" id="IPR032808">
    <property type="entry name" value="DoxX"/>
</dbReference>
<evidence type="ECO:0000256" key="5">
    <source>
        <dbReference type="SAM" id="Phobius"/>
    </source>
</evidence>
<dbReference type="Pfam" id="PF07681">
    <property type="entry name" value="DoxX"/>
    <property type="match status" value="1"/>
</dbReference>
<keyword evidence="3 5" id="KW-1133">Transmembrane helix</keyword>
<accession>A0A1F6CHZ7</accession>
<evidence type="ECO:0000313" key="6">
    <source>
        <dbReference type="EMBL" id="OGG48805.1"/>
    </source>
</evidence>
<evidence type="ECO:0000256" key="4">
    <source>
        <dbReference type="ARBA" id="ARBA00023136"/>
    </source>
</evidence>
<feature type="transmembrane region" description="Helical" evidence="5">
    <location>
        <begin position="44"/>
        <end position="62"/>
    </location>
</feature>
<protein>
    <recommendedName>
        <fullName evidence="8">DoxX family protein</fullName>
    </recommendedName>
</protein>
<evidence type="ECO:0000313" key="7">
    <source>
        <dbReference type="Proteomes" id="UP000176445"/>
    </source>
</evidence>
<evidence type="ECO:0000256" key="1">
    <source>
        <dbReference type="ARBA" id="ARBA00004141"/>
    </source>
</evidence>
<evidence type="ECO:0000256" key="3">
    <source>
        <dbReference type="ARBA" id="ARBA00022989"/>
    </source>
</evidence>
<reference evidence="6 7" key="1">
    <citation type="journal article" date="2016" name="Nat. Commun.">
        <title>Thousands of microbial genomes shed light on interconnected biogeochemical processes in an aquifer system.</title>
        <authorList>
            <person name="Anantharaman K."/>
            <person name="Brown C.T."/>
            <person name="Hug L.A."/>
            <person name="Sharon I."/>
            <person name="Castelle C.J."/>
            <person name="Probst A.J."/>
            <person name="Thomas B.C."/>
            <person name="Singh A."/>
            <person name="Wilkins M.J."/>
            <person name="Karaoz U."/>
            <person name="Brodie E.L."/>
            <person name="Williams K.H."/>
            <person name="Hubbard S.S."/>
            <person name="Banfield J.F."/>
        </authorList>
    </citation>
    <scope>NUCLEOTIDE SEQUENCE [LARGE SCALE GENOMIC DNA]</scope>
</reference>
<dbReference type="EMBL" id="MFKW01000084">
    <property type="protein sequence ID" value="OGG48805.1"/>
    <property type="molecule type" value="Genomic_DNA"/>
</dbReference>
<feature type="transmembrane region" description="Helical" evidence="5">
    <location>
        <begin position="68"/>
        <end position="88"/>
    </location>
</feature>
<dbReference type="AlphaFoldDB" id="A0A1F6CHZ7"/>
<name>A0A1F6CHZ7_9BACT</name>
<dbReference type="GO" id="GO:0016020">
    <property type="term" value="C:membrane"/>
    <property type="evidence" value="ECO:0007669"/>
    <property type="project" value="UniProtKB-SubCell"/>
</dbReference>
<dbReference type="Proteomes" id="UP000176445">
    <property type="component" value="Unassembled WGS sequence"/>
</dbReference>
<feature type="transmembrane region" description="Helical" evidence="5">
    <location>
        <begin position="12"/>
        <end position="32"/>
    </location>
</feature>
<comment type="subcellular location">
    <subcellularLocation>
        <location evidence="1">Membrane</location>
        <topology evidence="1">Multi-pass membrane protein</topology>
    </subcellularLocation>
</comment>
<proteinExistence type="predicted"/>
<feature type="transmembrane region" description="Helical" evidence="5">
    <location>
        <begin position="109"/>
        <end position="128"/>
    </location>
</feature>
<comment type="caution">
    <text evidence="6">The sequence shown here is derived from an EMBL/GenBank/DDBJ whole genome shotgun (WGS) entry which is preliminary data.</text>
</comment>